<dbReference type="SMART" id="SM00471">
    <property type="entry name" value="HDc"/>
    <property type="match status" value="1"/>
</dbReference>
<dbReference type="PANTHER" id="PTHR11347">
    <property type="entry name" value="CYCLIC NUCLEOTIDE PHOSPHODIESTERASE"/>
    <property type="match status" value="1"/>
</dbReference>
<comment type="cofactor">
    <cofactor evidence="7">
        <name>a divalent metal cation</name>
        <dbReference type="ChEBI" id="CHEBI:60240"/>
    </cofactor>
    <text evidence="7">Binds 2 divalent metal cations per subunit. Site 1 may preferentially bind zinc ions, while site 2 has a preference for magnesium and/or manganese ions.</text>
</comment>
<evidence type="ECO:0000259" key="8">
    <source>
        <dbReference type="PROSITE" id="PS51845"/>
    </source>
</evidence>
<dbReference type="InterPro" id="IPR013706">
    <property type="entry name" value="PDE1_N"/>
</dbReference>
<feature type="binding site" evidence="6">
    <location>
        <position position="269"/>
    </location>
    <ligand>
        <name>Zn(2+)</name>
        <dbReference type="ChEBI" id="CHEBI:29105"/>
        <label>1</label>
    </ligand>
</feature>
<evidence type="ECO:0000256" key="4">
    <source>
        <dbReference type="PIRSR" id="PIRSR623088-1"/>
    </source>
</evidence>
<protein>
    <recommendedName>
        <fullName evidence="7">Phosphodiesterase</fullName>
        <ecNumber evidence="7">3.1.4.-</ecNumber>
    </recommendedName>
</protein>
<feature type="binding site" evidence="5">
    <location>
        <position position="428"/>
    </location>
    <ligand>
        <name>AMP</name>
        <dbReference type="ChEBI" id="CHEBI:456215"/>
    </ligand>
</feature>
<evidence type="ECO:0000256" key="7">
    <source>
        <dbReference type="RuleBase" id="RU363067"/>
    </source>
</evidence>
<feature type="domain" description="PDEase" evidence="8">
    <location>
        <begin position="152"/>
        <end position="490"/>
    </location>
</feature>
<dbReference type="VEuPathDB" id="VectorBase:GMOY010306"/>
<dbReference type="AlphaFoldDB" id="A0A1B0GAH1"/>
<dbReference type="Pfam" id="PF00233">
    <property type="entry name" value="PDEase_I"/>
    <property type="match status" value="1"/>
</dbReference>
<sequence>MIVTSIMKGSRGFHSYAGWDTAGIHMIQLTFHDVEVYSNGRVHHEDFKHAGGFDWPVIVESFIRIIQLITHIRYRTIRMFKRRLADEDDELSEVQPDAVPAEVREWLASTFTRQMATSRRKTDDKPKFRTVAHAIRAGIFVDRMYRRVNTTTLLQFPEDVVKTLKNLDDWSFDIFHLAEATNGQPIKYLAYDLFSRYGLIPKFKIPPATLETFLHRVEEGYCRYRNPYHNNLHAADVTQTTHHMLCQTGLMNWLTDLEIFATILAAIIHDFEHTGTTNNFHVMSGSETALLYNDRAVLENHHISAAFRLLKNEDCNILSRLSREEYREMRSLIIEMVLATDMSSHFQQLKNMRNLLTLNEATVDKPKALSLVLHCCDISHPAKRWNLHHRWTMLLLEEFFRQGDLERELGLPFSPLCDRNNTLVAESQIGFIDFIVDPSMTIMSDMLEHILSIINMLPPEYRIESKKLKPKLVKTLKISKRRRSKLQHKHFLITL</sequence>
<feature type="binding site" evidence="5">
    <location>
        <position position="377"/>
    </location>
    <ligand>
        <name>AMP</name>
        <dbReference type="ChEBI" id="CHEBI:456215"/>
    </ligand>
</feature>
<dbReference type="PhylomeDB" id="A0A1B0GAH1"/>
<feature type="binding site" evidence="6">
    <location>
        <position position="270"/>
    </location>
    <ligand>
        <name>Zn(2+)</name>
        <dbReference type="ChEBI" id="CHEBI:29105"/>
        <label>1</label>
    </ligand>
</feature>
<dbReference type="STRING" id="37546.A0A1B0GAH1"/>
<dbReference type="EMBL" id="CCAG010003216">
    <property type="status" value="NOT_ANNOTATED_CDS"/>
    <property type="molecule type" value="Genomic_DNA"/>
</dbReference>
<feature type="binding site" evidence="6">
    <location>
        <position position="377"/>
    </location>
    <ligand>
        <name>Zn(2+)</name>
        <dbReference type="ChEBI" id="CHEBI:29105"/>
        <label>1</label>
    </ligand>
</feature>
<evidence type="ECO:0000313" key="10">
    <source>
        <dbReference type="Proteomes" id="UP000092444"/>
    </source>
</evidence>
<evidence type="ECO:0000256" key="3">
    <source>
        <dbReference type="ARBA" id="ARBA00022801"/>
    </source>
</evidence>
<dbReference type="GO" id="GO:0046872">
    <property type="term" value="F:metal ion binding"/>
    <property type="evidence" value="ECO:0007669"/>
    <property type="project" value="UniProtKB-KW"/>
</dbReference>
<name>A0A1B0GAH1_GLOMM</name>
<dbReference type="PRINTS" id="PR00387">
    <property type="entry name" value="PDIESTERASE1"/>
</dbReference>
<comment type="similarity">
    <text evidence="7">Belongs to the cyclic nucleotide phosphodiesterase family.</text>
</comment>
<keyword evidence="2 6" id="KW-0479">Metal-binding</keyword>
<keyword evidence="10" id="KW-1185">Reference proteome</keyword>
<dbReference type="InterPro" id="IPR036971">
    <property type="entry name" value="PDEase_catalytic_dom_sf"/>
</dbReference>
<dbReference type="EMBL" id="CCAG010003217">
    <property type="status" value="NOT_ANNOTATED_CDS"/>
    <property type="molecule type" value="Genomic_DNA"/>
</dbReference>
<evidence type="ECO:0000313" key="9">
    <source>
        <dbReference type="EnsemblMetazoa" id="GMOY010306-PA"/>
    </source>
</evidence>
<evidence type="ECO:0000256" key="5">
    <source>
        <dbReference type="PIRSR" id="PIRSR623088-2"/>
    </source>
</evidence>
<dbReference type="GO" id="GO:0004114">
    <property type="term" value="F:3',5'-cyclic-nucleotide phosphodiesterase activity"/>
    <property type="evidence" value="ECO:0007669"/>
    <property type="project" value="InterPro"/>
</dbReference>
<feature type="binding site" evidence="6">
    <location>
        <position position="233"/>
    </location>
    <ligand>
        <name>Zn(2+)</name>
        <dbReference type="ChEBI" id="CHEBI:29105"/>
        <label>1</label>
    </ligand>
</feature>
<dbReference type="InterPro" id="IPR023088">
    <property type="entry name" value="PDEase"/>
</dbReference>
<dbReference type="EC" id="3.1.4.-" evidence="7"/>
<dbReference type="InterPro" id="IPR003607">
    <property type="entry name" value="HD/PDEase_dom"/>
</dbReference>
<dbReference type="SUPFAM" id="SSF109604">
    <property type="entry name" value="HD-domain/PDEase-like"/>
    <property type="match status" value="1"/>
</dbReference>
<feature type="active site" description="Proton donor" evidence="4">
    <location>
        <position position="229"/>
    </location>
</feature>
<keyword evidence="3 7" id="KW-0378">Hydrolase</keyword>
<dbReference type="InterPro" id="IPR023174">
    <property type="entry name" value="PDEase_CS"/>
</dbReference>
<evidence type="ECO:0000256" key="2">
    <source>
        <dbReference type="ARBA" id="ARBA00022723"/>
    </source>
</evidence>
<organism evidence="9 10">
    <name type="scientific">Glossina morsitans morsitans</name>
    <name type="common">Savannah tsetse fly</name>
    <dbReference type="NCBI Taxonomy" id="37546"/>
    <lineage>
        <taxon>Eukaryota</taxon>
        <taxon>Metazoa</taxon>
        <taxon>Ecdysozoa</taxon>
        <taxon>Arthropoda</taxon>
        <taxon>Hexapoda</taxon>
        <taxon>Insecta</taxon>
        <taxon>Pterygota</taxon>
        <taxon>Neoptera</taxon>
        <taxon>Endopterygota</taxon>
        <taxon>Diptera</taxon>
        <taxon>Brachycera</taxon>
        <taxon>Muscomorpha</taxon>
        <taxon>Hippoboscoidea</taxon>
        <taxon>Glossinidae</taxon>
        <taxon>Glossina</taxon>
    </lineage>
</organism>
<dbReference type="Pfam" id="PF08499">
    <property type="entry name" value="PDEase_I_N"/>
    <property type="match status" value="1"/>
</dbReference>
<dbReference type="EnsemblMetazoa" id="GMOY010306-RA">
    <property type="protein sequence ID" value="GMOY010306-PA"/>
    <property type="gene ID" value="GMOY010306"/>
</dbReference>
<reference evidence="9" key="1">
    <citation type="submission" date="2020-05" db="UniProtKB">
        <authorList>
            <consortium name="EnsemblMetazoa"/>
        </authorList>
    </citation>
    <scope>IDENTIFICATION</scope>
    <source>
        <strain evidence="9">Yale</strain>
    </source>
</reference>
<dbReference type="GO" id="GO:0007165">
    <property type="term" value="P:signal transduction"/>
    <property type="evidence" value="ECO:0007669"/>
    <property type="project" value="InterPro"/>
</dbReference>
<accession>A0A1B0GAH1</accession>
<evidence type="ECO:0000256" key="6">
    <source>
        <dbReference type="PIRSR" id="PIRSR623088-3"/>
    </source>
</evidence>
<dbReference type="FunFam" id="1.10.1300.10:FF:000032">
    <property type="entry name" value="Phosphodiesterase"/>
    <property type="match status" value="1"/>
</dbReference>
<dbReference type="Proteomes" id="UP000092444">
    <property type="component" value="Unassembled WGS sequence"/>
</dbReference>
<keyword evidence="1" id="KW-0140">cGMP</keyword>
<dbReference type="CDD" id="cd00077">
    <property type="entry name" value="HDc"/>
    <property type="match status" value="1"/>
</dbReference>
<feature type="binding site" evidence="5">
    <location>
        <begin position="229"/>
        <end position="233"/>
    </location>
    <ligand>
        <name>AMP</name>
        <dbReference type="ChEBI" id="CHEBI:456215"/>
    </ligand>
</feature>
<dbReference type="Gene3D" id="1.10.1300.10">
    <property type="entry name" value="3'5'-cyclic nucleotide phosphodiesterase, catalytic domain"/>
    <property type="match status" value="1"/>
</dbReference>
<feature type="binding site" evidence="6">
    <location>
        <position position="270"/>
    </location>
    <ligand>
        <name>Zn(2+)</name>
        <dbReference type="ChEBI" id="CHEBI:29105"/>
        <label>2</label>
    </ligand>
</feature>
<proteinExistence type="inferred from homology"/>
<dbReference type="PROSITE" id="PS51845">
    <property type="entry name" value="PDEASE_I_2"/>
    <property type="match status" value="1"/>
</dbReference>
<dbReference type="InterPro" id="IPR002073">
    <property type="entry name" value="PDEase_catalytic_dom"/>
</dbReference>
<evidence type="ECO:0000256" key="1">
    <source>
        <dbReference type="ARBA" id="ARBA00022535"/>
    </source>
</evidence>
<feature type="binding site" evidence="5">
    <location>
        <position position="270"/>
    </location>
    <ligand>
        <name>AMP</name>
        <dbReference type="ChEBI" id="CHEBI:456215"/>
    </ligand>
</feature>
<dbReference type="PROSITE" id="PS00126">
    <property type="entry name" value="PDEASE_I_1"/>
    <property type="match status" value="1"/>
</dbReference>